<keyword evidence="2" id="KW-1185">Reference proteome</keyword>
<dbReference type="Proteomes" id="UP001497416">
    <property type="component" value="Unassembled WGS sequence"/>
</dbReference>
<dbReference type="Pfam" id="PF11751">
    <property type="entry name" value="PorP_SprF"/>
    <property type="match status" value="1"/>
</dbReference>
<dbReference type="NCBIfam" id="TIGR03519">
    <property type="entry name" value="T9SS_PorP_fam"/>
    <property type="match status" value="1"/>
</dbReference>
<name>A0ABP1ERU2_9FLAO</name>
<protein>
    <submittedName>
        <fullName evidence="1">Type IX secretion system PorP/SprF family membrane protein</fullName>
    </submittedName>
</protein>
<evidence type="ECO:0000313" key="1">
    <source>
        <dbReference type="EMBL" id="CAL2089210.1"/>
    </source>
</evidence>
<accession>A0ABP1ERU2</accession>
<sequence length="377" mass="42811">MYEILDGKFYLLNFLFFFEFKPKFSANISPSLTFNINELRGKKYIFASLMYMFSMKGLIKFSFLVLAAVGIQAQETLPIYQDYLSDNVYLIHPAAAGIGDCGKIRLTARTQWLGVDNAPELQTLSFHAKTGPDSKAAYGAIVFNDKNGFHSQQAFQGTYAYHLELDRGNTFNQLSFGLSMSAVQNQVDQSTFSGDPTVRQLIESELYVNADFGLGYHYKGLSSYLTIKNIFLSAKDNLRNEFDALNLRNYILGAGYFFGDETKIQYEPSFMFQFKEQTQEKILDVNVKVYKNFKKTRLWLAASFRSSFGGNTFGNSQHISPIFGVNFNRFMVSYTYTKQFGDILFSDAGFHQISLGLNVLCRKKRLAACPNINGQLF</sequence>
<organism evidence="1 2">
    <name type="scientific">Tenacibaculum platacis</name>
    <dbReference type="NCBI Taxonomy" id="3137852"/>
    <lineage>
        <taxon>Bacteria</taxon>
        <taxon>Pseudomonadati</taxon>
        <taxon>Bacteroidota</taxon>
        <taxon>Flavobacteriia</taxon>
        <taxon>Flavobacteriales</taxon>
        <taxon>Flavobacteriaceae</taxon>
        <taxon>Tenacibaculum</taxon>
    </lineage>
</organism>
<dbReference type="InterPro" id="IPR019861">
    <property type="entry name" value="PorP/SprF_Bacteroidetes"/>
</dbReference>
<dbReference type="EMBL" id="CAXIXY010000005">
    <property type="protein sequence ID" value="CAL2089210.1"/>
    <property type="molecule type" value="Genomic_DNA"/>
</dbReference>
<gene>
    <name evidence="1" type="ORF">T190607A01A_30275</name>
</gene>
<evidence type="ECO:0000313" key="2">
    <source>
        <dbReference type="Proteomes" id="UP001497416"/>
    </source>
</evidence>
<proteinExistence type="predicted"/>
<reference evidence="1 2" key="1">
    <citation type="submission" date="2024-05" db="EMBL/GenBank/DDBJ databases">
        <authorList>
            <person name="Duchaud E."/>
        </authorList>
    </citation>
    <scope>NUCLEOTIDE SEQUENCE [LARGE SCALE GENOMIC DNA]</scope>
    <source>
        <strain evidence="1">Ena-SAMPLE-TAB-13-05-2024-13:56:06:370-140302</strain>
    </source>
</reference>
<comment type="caution">
    <text evidence="1">The sequence shown here is derived from an EMBL/GenBank/DDBJ whole genome shotgun (WGS) entry which is preliminary data.</text>
</comment>